<feature type="chain" id="PRO_5037573386" evidence="2">
    <location>
        <begin position="28"/>
        <end position="221"/>
    </location>
</feature>
<name>A0A927JAK7_9ACTN</name>
<feature type="domain" description="YncI copper-binding" evidence="3">
    <location>
        <begin position="28"/>
        <end position="171"/>
    </location>
</feature>
<keyword evidence="1" id="KW-0472">Membrane</keyword>
<evidence type="ECO:0000256" key="1">
    <source>
        <dbReference type="SAM" id="Phobius"/>
    </source>
</evidence>
<keyword evidence="1" id="KW-1133">Transmembrane helix</keyword>
<sequence length="221" mass="23047">MTSTNRKAAAALAGLLLAPALATPALAHVTANPDEASSRYFRTALRVGHGCDGSPTTAVRVQIPEGVENAGAEQIAGWDAEVIREDLPEPIEGAHGPITDRVSEVVFSGNSLPDDQFQEFGLSLTLADDAPEVLWLPVIQECEEGANRWIEIPDSIDQWGELDAPAPYVTVAMDSSGSDADVDTTAADGGDDSNVLPVSALFVAVLALGAAGFALVRSGRR</sequence>
<comment type="caution">
    <text evidence="4">The sequence shown here is derived from an EMBL/GenBank/DDBJ whole genome shotgun (WGS) entry which is preliminary data.</text>
</comment>
<evidence type="ECO:0000313" key="4">
    <source>
        <dbReference type="EMBL" id="MBD8505751.1"/>
    </source>
</evidence>
<evidence type="ECO:0000259" key="3">
    <source>
        <dbReference type="Pfam" id="PF07987"/>
    </source>
</evidence>
<dbReference type="CDD" id="cd08545">
    <property type="entry name" value="YcnI_like"/>
    <property type="match status" value="1"/>
</dbReference>
<feature type="transmembrane region" description="Helical" evidence="1">
    <location>
        <begin position="195"/>
        <end position="216"/>
    </location>
</feature>
<gene>
    <name evidence="4" type="ORF">HT102_04540</name>
</gene>
<protein>
    <submittedName>
        <fullName evidence="4">YcnI family protein</fullName>
    </submittedName>
</protein>
<organism evidence="4 5">
    <name type="scientific">Lolliginicoccus lacisalsi</name>
    <dbReference type="NCBI Taxonomy" id="2742202"/>
    <lineage>
        <taxon>Bacteria</taxon>
        <taxon>Bacillati</taxon>
        <taxon>Actinomycetota</taxon>
        <taxon>Actinomycetes</taxon>
        <taxon>Mycobacteriales</taxon>
        <taxon>Hoyosellaceae</taxon>
        <taxon>Lolliginicoccus</taxon>
    </lineage>
</organism>
<dbReference type="Proteomes" id="UP000642993">
    <property type="component" value="Unassembled WGS sequence"/>
</dbReference>
<keyword evidence="5" id="KW-1185">Reference proteome</keyword>
<dbReference type="Pfam" id="PF07987">
    <property type="entry name" value="DUF1775"/>
    <property type="match status" value="1"/>
</dbReference>
<dbReference type="Gene3D" id="2.60.40.2230">
    <property type="entry name" value="Uncharacterised protein YcnI-like PF07987, DUF1775"/>
    <property type="match status" value="1"/>
</dbReference>
<proteinExistence type="predicted"/>
<evidence type="ECO:0000313" key="5">
    <source>
        <dbReference type="Proteomes" id="UP000642993"/>
    </source>
</evidence>
<dbReference type="RefSeq" id="WP_192038218.1">
    <property type="nucleotide sequence ID" value="NZ_JACYWE010000002.1"/>
</dbReference>
<keyword evidence="1" id="KW-0812">Transmembrane</keyword>
<dbReference type="InterPro" id="IPR038507">
    <property type="entry name" value="YcnI-like_sf"/>
</dbReference>
<keyword evidence="2" id="KW-0732">Signal</keyword>
<evidence type="ECO:0000256" key="2">
    <source>
        <dbReference type="SAM" id="SignalP"/>
    </source>
</evidence>
<accession>A0A927JAK7</accession>
<dbReference type="EMBL" id="JACYWE010000002">
    <property type="protein sequence ID" value="MBD8505751.1"/>
    <property type="molecule type" value="Genomic_DNA"/>
</dbReference>
<reference evidence="4" key="1">
    <citation type="submission" date="2020-09" db="EMBL/GenBank/DDBJ databases">
        <title>Hoyosella lacisalsi sp. nov., a halotolerant actinobacterium isolated from soil of Lake Gudzhirganskoe.</title>
        <authorList>
            <person name="Yang Q."/>
            <person name="Guo P.Y."/>
            <person name="Liu S.W."/>
            <person name="Li F.N."/>
            <person name="Sun C.H."/>
        </authorList>
    </citation>
    <scope>NUCLEOTIDE SEQUENCE</scope>
    <source>
        <strain evidence="4">G463</strain>
    </source>
</reference>
<dbReference type="InterPro" id="IPR012533">
    <property type="entry name" value="YcnI-copper_dom"/>
</dbReference>
<dbReference type="AlphaFoldDB" id="A0A927JAK7"/>
<feature type="signal peptide" evidence="2">
    <location>
        <begin position="1"/>
        <end position="27"/>
    </location>
</feature>